<evidence type="ECO:0000256" key="4">
    <source>
        <dbReference type="ARBA" id="ARBA00022448"/>
    </source>
</evidence>
<keyword evidence="9 14" id="KW-1133">Transmembrane helix</keyword>
<evidence type="ECO:0000256" key="5">
    <source>
        <dbReference type="ARBA" id="ARBA00022660"/>
    </source>
</evidence>
<comment type="similarity">
    <text evidence="2">Belongs to the complex I NDUFB4 subunit family.</text>
</comment>
<organism evidence="15 16">
    <name type="scientific">Gigaspora rosea</name>
    <dbReference type="NCBI Taxonomy" id="44941"/>
    <lineage>
        <taxon>Eukaryota</taxon>
        <taxon>Fungi</taxon>
        <taxon>Fungi incertae sedis</taxon>
        <taxon>Mucoromycota</taxon>
        <taxon>Glomeromycotina</taxon>
        <taxon>Glomeromycetes</taxon>
        <taxon>Diversisporales</taxon>
        <taxon>Gigasporaceae</taxon>
        <taxon>Gigaspora</taxon>
    </lineage>
</organism>
<evidence type="ECO:0000256" key="1">
    <source>
        <dbReference type="ARBA" id="ARBA00004434"/>
    </source>
</evidence>
<evidence type="ECO:0000256" key="6">
    <source>
        <dbReference type="ARBA" id="ARBA00022692"/>
    </source>
</evidence>
<keyword evidence="7" id="KW-0999">Mitochondrion inner membrane</keyword>
<dbReference type="Proteomes" id="UP000266673">
    <property type="component" value="Unassembled WGS sequence"/>
</dbReference>
<keyword evidence="8" id="KW-0249">Electron transport</keyword>
<dbReference type="GO" id="GO:0005743">
    <property type="term" value="C:mitochondrial inner membrane"/>
    <property type="evidence" value="ECO:0007669"/>
    <property type="project" value="UniProtKB-SubCell"/>
</dbReference>
<keyword evidence="10" id="KW-0496">Mitochondrion</keyword>
<dbReference type="EMBL" id="QKWP01000011">
    <property type="protein sequence ID" value="RIB30531.1"/>
    <property type="molecule type" value="Genomic_DNA"/>
</dbReference>
<name>A0A397W8U3_9GLOM</name>
<evidence type="ECO:0000256" key="11">
    <source>
        <dbReference type="ARBA" id="ARBA00023136"/>
    </source>
</evidence>
<evidence type="ECO:0000313" key="16">
    <source>
        <dbReference type="Proteomes" id="UP000266673"/>
    </source>
</evidence>
<sequence length="107" mass="11965">MAGDHDTFIKDPAFERWGYMRDGTYKHFRFTNRRNIRIAIIGCVIIPVGLGVLAFSSDVEIILGVDSKDSDSVCLVNSIIQQINLLIKQELGISLTAVLYKFVNTST</sequence>
<evidence type="ECO:0000256" key="13">
    <source>
        <dbReference type="ARBA" id="ARBA00030987"/>
    </source>
</evidence>
<evidence type="ECO:0000256" key="7">
    <source>
        <dbReference type="ARBA" id="ARBA00022792"/>
    </source>
</evidence>
<accession>A0A397W8U3</accession>
<feature type="transmembrane region" description="Helical" evidence="14">
    <location>
        <begin position="36"/>
        <end position="55"/>
    </location>
</feature>
<dbReference type="Pfam" id="PF07225">
    <property type="entry name" value="NDUF_B4"/>
    <property type="match status" value="1"/>
</dbReference>
<keyword evidence="16" id="KW-1185">Reference proteome</keyword>
<keyword evidence="4" id="KW-0813">Transport</keyword>
<evidence type="ECO:0000256" key="9">
    <source>
        <dbReference type="ARBA" id="ARBA00022989"/>
    </source>
</evidence>
<keyword evidence="11 14" id="KW-0472">Membrane</keyword>
<keyword evidence="5" id="KW-0679">Respiratory chain</keyword>
<protein>
    <recommendedName>
        <fullName evidence="3">NADH dehydrogenase [ubiquinone] 1 beta subcomplex subunit 4</fullName>
    </recommendedName>
    <alternativeName>
        <fullName evidence="12">Complex I-B15</fullName>
    </alternativeName>
    <alternativeName>
        <fullName evidence="13">NADH-ubiquinone oxidoreductase B15 subunit</fullName>
    </alternativeName>
</protein>
<evidence type="ECO:0000313" key="15">
    <source>
        <dbReference type="EMBL" id="RIB30531.1"/>
    </source>
</evidence>
<evidence type="ECO:0000256" key="10">
    <source>
        <dbReference type="ARBA" id="ARBA00023128"/>
    </source>
</evidence>
<evidence type="ECO:0000256" key="12">
    <source>
        <dbReference type="ARBA" id="ARBA00030212"/>
    </source>
</evidence>
<dbReference type="InterPro" id="IPR009866">
    <property type="entry name" value="NADH_UbQ_OxRdtase_NDUFB4_su"/>
</dbReference>
<evidence type="ECO:0000256" key="14">
    <source>
        <dbReference type="SAM" id="Phobius"/>
    </source>
</evidence>
<dbReference type="AlphaFoldDB" id="A0A397W8U3"/>
<gene>
    <name evidence="15" type="ORF">C2G38_2026779</name>
</gene>
<keyword evidence="6 14" id="KW-0812">Transmembrane</keyword>
<evidence type="ECO:0000256" key="3">
    <source>
        <dbReference type="ARBA" id="ARBA00018681"/>
    </source>
</evidence>
<dbReference type="OrthoDB" id="15108at2759"/>
<proteinExistence type="inferred from homology"/>
<reference evidence="15 16" key="1">
    <citation type="submission" date="2018-06" db="EMBL/GenBank/DDBJ databases">
        <title>Comparative genomics reveals the genomic features of Rhizophagus irregularis, R. cerebriforme, R. diaphanum and Gigaspora rosea, and their symbiotic lifestyle signature.</title>
        <authorList>
            <person name="Morin E."/>
            <person name="San Clemente H."/>
            <person name="Chen E.C.H."/>
            <person name="De La Providencia I."/>
            <person name="Hainaut M."/>
            <person name="Kuo A."/>
            <person name="Kohler A."/>
            <person name="Murat C."/>
            <person name="Tang N."/>
            <person name="Roy S."/>
            <person name="Loubradou J."/>
            <person name="Henrissat B."/>
            <person name="Grigoriev I.V."/>
            <person name="Corradi N."/>
            <person name="Roux C."/>
            <person name="Martin F.M."/>
        </authorList>
    </citation>
    <scope>NUCLEOTIDE SEQUENCE [LARGE SCALE GENOMIC DNA]</scope>
    <source>
        <strain evidence="15 16">DAOM 194757</strain>
    </source>
</reference>
<comment type="caution">
    <text evidence="15">The sequence shown here is derived from an EMBL/GenBank/DDBJ whole genome shotgun (WGS) entry which is preliminary data.</text>
</comment>
<evidence type="ECO:0000256" key="8">
    <source>
        <dbReference type="ARBA" id="ARBA00022982"/>
    </source>
</evidence>
<comment type="subcellular location">
    <subcellularLocation>
        <location evidence="1">Mitochondrion inner membrane</location>
        <topology evidence="1">Single-pass membrane protein</topology>
    </subcellularLocation>
</comment>
<evidence type="ECO:0000256" key="2">
    <source>
        <dbReference type="ARBA" id="ARBA00007260"/>
    </source>
</evidence>